<dbReference type="EMBL" id="GL876971">
    <property type="protein sequence ID" value="KLU87989.1"/>
    <property type="molecule type" value="Genomic_DNA"/>
</dbReference>
<dbReference type="GO" id="GO:0008061">
    <property type="term" value="F:chitin binding"/>
    <property type="evidence" value="ECO:0007669"/>
    <property type="project" value="UniProtKB-UniRule"/>
</dbReference>
<reference evidence="8" key="2">
    <citation type="submission" date="2010-05" db="EMBL/GenBank/DDBJ databases">
        <title>The genome sequence of Magnaporthe poae strain ATCC 64411.</title>
        <authorList>
            <person name="Ma L.-J."/>
            <person name="Dead R."/>
            <person name="Young S."/>
            <person name="Zeng Q."/>
            <person name="Koehrsen M."/>
            <person name="Alvarado L."/>
            <person name="Berlin A."/>
            <person name="Chapman S.B."/>
            <person name="Chen Z."/>
            <person name="Freedman E."/>
            <person name="Gellesch M."/>
            <person name="Goldberg J."/>
            <person name="Griggs A."/>
            <person name="Gujja S."/>
            <person name="Heilman E.R."/>
            <person name="Heiman D."/>
            <person name="Hepburn T."/>
            <person name="Howarth C."/>
            <person name="Jen D."/>
            <person name="Larson L."/>
            <person name="Mehta T."/>
            <person name="Neiman D."/>
            <person name="Pearson M."/>
            <person name="Roberts A."/>
            <person name="Saif S."/>
            <person name="Shea T."/>
            <person name="Shenoy N."/>
            <person name="Sisk P."/>
            <person name="Stolte C."/>
            <person name="Sykes S."/>
            <person name="Walk T."/>
            <person name="White J."/>
            <person name="Yandava C."/>
            <person name="Haas B."/>
            <person name="Nusbaum C."/>
            <person name="Birren B."/>
        </authorList>
    </citation>
    <scope>NUCLEOTIDE SEQUENCE [LARGE SCALE GENOMIC DNA]</scope>
    <source>
        <strain evidence="8">ATCC 64411 / 73-15</strain>
    </source>
</reference>
<dbReference type="InterPro" id="IPR006311">
    <property type="entry name" value="TAT_signal"/>
</dbReference>
<evidence type="ECO:0000313" key="6">
    <source>
        <dbReference type="EMBL" id="KLU87989.1"/>
    </source>
</evidence>
<keyword evidence="1 2" id="KW-0147">Chitin-binding</keyword>
<feature type="disulfide bond" evidence="2">
    <location>
        <begin position="58"/>
        <end position="70"/>
    </location>
</feature>
<dbReference type="InterPro" id="IPR001223">
    <property type="entry name" value="Glyco_hydro18_cat"/>
</dbReference>
<reference evidence="7" key="5">
    <citation type="submission" date="2015-06" db="UniProtKB">
        <authorList>
            <consortium name="EnsemblFungi"/>
        </authorList>
    </citation>
    <scope>IDENTIFICATION</scope>
    <source>
        <strain evidence="7">ATCC 64411</strain>
    </source>
</reference>
<dbReference type="Pfam" id="PF00187">
    <property type="entry name" value="Chitin_bind_1"/>
    <property type="match status" value="1"/>
</dbReference>
<reference evidence="6" key="1">
    <citation type="submission" date="2010-05" db="EMBL/GenBank/DDBJ databases">
        <title>The Genome Sequence of Magnaporthe poae strain ATCC 64411.</title>
        <authorList>
            <consortium name="The Broad Institute Genome Sequencing Platform"/>
            <consortium name="Broad Institute Genome Sequencing Center for Infectious Disease"/>
            <person name="Ma L.-J."/>
            <person name="Dead R."/>
            <person name="Young S."/>
            <person name="Zeng Q."/>
            <person name="Koehrsen M."/>
            <person name="Alvarado L."/>
            <person name="Berlin A."/>
            <person name="Chapman S.B."/>
            <person name="Chen Z."/>
            <person name="Freedman E."/>
            <person name="Gellesch M."/>
            <person name="Goldberg J."/>
            <person name="Griggs A."/>
            <person name="Gujja S."/>
            <person name="Heilman E.R."/>
            <person name="Heiman D."/>
            <person name="Hepburn T."/>
            <person name="Howarth C."/>
            <person name="Jen D."/>
            <person name="Larson L."/>
            <person name="Mehta T."/>
            <person name="Neiman D."/>
            <person name="Pearson M."/>
            <person name="Roberts A."/>
            <person name="Saif S."/>
            <person name="Shea T."/>
            <person name="Shenoy N."/>
            <person name="Sisk P."/>
            <person name="Stolte C."/>
            <person name="Sykes S."/>
            <person name="Walk T."/>
            <person name="White J."/>
            <person name="Yandava C."/>
            <person name="Haas B."/>
            <person name="Nusbaum C."/>
            <person name="Birren B."/>
        </authorList>
    </citation>
    <scope>NUCLEOTIDE SEQUENCE</scope>
    <source>
        <strain evidence="6">ATCC 64411</strain>
    </source>
</reference>
<dbReference type="GO" id="GO:0005975">
    <property type="term" value="P:carbohydrate metabolic process"/>
    <property type="evidence" value="ECO:0007669"/>
    <property type="project" value="InterPro"/>
</dbReference>
<reference evidence="7" key="4">
    <citation type="journal article" date="2015" name="G3 (Bethesda)">
        <title>Genome sequences of three phytopathogenic species of the Magnaporthaceae family of fungi.</title>
        <authorList>
            <person name="Okagaki L.H."/>
            <person name="Nunes C.C."/>
            <person name="Sailsbery J."/>
            <person name="Clay B."/>
            <person name="Brown D."/>
            <person name="John T."/>
            <person name="Oh Y."/>
            <person name="Young N."/>
            <person name="Fitzgerald M."/>
            <person name="Haas B.J."/>
            <person name="Zeng Q."/>
            <person name="Young S."/>
            <person name="Adiconis X."/>
            <person name="Fan L."/>
            <person name="Levin J.Z."/>
            <person name="Mitchell T.K."/>
            <person name="Okubara P.A."/>
            <person name="Farman M.L."/>
            <person name="Kohn L.M."/>
            <person name="Birren B."/>
            <person name="Ma L.-J."/>
            <person name="Dean R.A."/>
        </authorList>
    </citation>
    <scope>NUCLEOTIDE SEQUENCE</scope>
    <source>
        <strain evidence="7">ATCC 64411 / 73-15</strain>
    </source>
</reference>
<dbReference type="InterPro" id="IPR001002">
    <property type="entry name" value="Chitin-bd_1"/>
</dbReference>
<dbReference type="SMART" id="SM00270">
    <property type="entry name" value="ChtBD1"/>
    <property type="match status" value="1"/>
</dbReference>
<dbReference type="SUPFAM" id="SSF57016">
    <property type="entry name" value="Plant lectins/antimicrobial peptides"/>
    <property type="match status" value="1"/>
</dbReference>
<organism evidence="7 8">
    <name type="scientific">Magnaporthiopsis poae (strain ATCC 64411 / 73-15)</name>
    <name type="common">Kentucky bluegrass fungus</name>
    <name type="synonym">Magnaporthe poae</name>
    <dbReference type="NCBI Taxonomy" id="644358"/>
    <lineage>
        <taxon>Eukaryota</taxon>
        <taxon>Fungi</taxon>
        <taxon>Dikarya</taxon>
        <taxon>Ascomycota</taxon>
        <taxon>Pezizomycotina</taxon>
        <taxon>Sordariomycetes</taxon>
        <taxon>Sordariomycetidae</taxon>
        <taxon>Magnaporthales</taxon>
        <taxon>Magnaporthaceae</taxon>
        <taxon>Magnaporthiopsis</taxon>
    </lineage>
</organism>
<evidence type="ECO:0000256" key="2">
    <source>
        <dbReference type="PROSITE-ProRule" id="PRU00261"/>
    </source>
</evidence>
<dbReference type="PROSITE" id="PS50941">
    <property type="entry name" value="CHIT_BIND_I_2"/>
    <property type="match status" value="1"/>
</dbReference>
<dbReference type="Proteomes" id="UP000011715">
    <property type="component" value="Unassembled WGS sequence"/>
</dbReference>
<dbReference type="PROSITE" id="PS00026">
    <property type="entry name" value="CHIT_BIND_I_1"/>
    <property type="match status" value="1"/>
</dbReference>
<feature type="domain" description="GH18" evidence="5">
    <location>
        <begin position="108"/>
        <end position="181"/>
    </location>
</feature>
<dbReference type="Gene3D" id="3.30.60.10">
    <property type="entry name" value="Endochitinase-like"/>
    <property type="match status" value="1"/>
</dbReference>
<keyword evidence="3" id="KW-0732">Signal</keyword>
<feature type="signal peptide" evidence="3">
    <location>
        <begin position="1"/>
        <end position="22"/>
    </location>
</feature>
<reference evidence="6" key="3">
    <citation type="submission" date="2011-03" db="EMBL/GenBank/DDBJ databases">
        <title>Annotation of Magnaporthe poae ATCC 64411.</title>
        <authorList>
            <person name="Ma L.-J."/>
            <person name="Dead R."/>
            <person name="Young S.K."/>
            <person name="Zeng Q."/>
            <person name="Gargeya S."/>
            <person name="Fitzgerald M."/>
            <person name="Haas B."/>
            <person name="Abouelleil A."/>
            <person name="Alvarado L."/>
            <person name="Arachchi H.M."/>
            <person name="Berlin A."/>
            <person name="Brown A."/>
            <person name="Chapman S.B."/>
            <person name="Chen Z."/>
            <person name="Dunbar C."/>
            <person name="Freedman E."/>
            <person name="Gearin G."/>
            <person name="Gellesch M."/>
            <person name="Goldberg J."/>
            <person name="Griggs A."/>
            <person name="Gujja S."/>
            <person name="Heiman D."/>
            <person name="Howarth C."/>
            <person name="Larson L."/>
            <person name="Lui A."/>
            <person name="MacDonald P.J.P."/>
            <person name="Mehta T."/>
            <person name="Montmayeur A."/>
            <person name="Murphy C."/>
            <person name="Neiman D."/>
            <person name="Pearson M."/>
            <person name="Priest M."/>
            <person name="Roberts A."/>
            <person name="Saif S."/>
            <person name="Shea T."/>
            <person name="Shenoy N."/>
            <person name="Sisk P."/>
            <person name="Stolte C."/>
            <person name="Sykes S."/>
            <person name="Yandava C."/>
            <person name="Wortman J."/>
            <person name="Nusbaum C."/>
            <person name="Birren B."/>
        </authorList>
    </citation>
    <scope>NUCLEOTIDE SEQUENCE</scope>
    <source>
        <strain evidence="6">ATCC 64411</strain>
    </source>
</reference>
<evidence type="ECO:0000259" key="5">
    <source>
        <dbReference type="PROSITE" id="PS51910"/>
    </source>
</evidence>
<gene>
    <name evidence="6" type="ORF">MAPG_06979</name>
</gene>
<dbReference type="STRING" id="644358.A0A0C4E3H9"/>
<dbReference type="EnsemblFungi" id="MAPG_06979T0">
    <property type="protein sequence ID" value="MAPG_06979T0"/>
    <property type="gene ID" value="MAPG_06979"/>
</dbReference>
<dbReference type="CDD" id="cd00035">
    <property type="entry name" value="ChtBD1"/>
    <property type="match status" value="1"/>
</dbReference>
<dbReference type="InterPro" id="IPR036861">
    <property type="entry name" value="Endochitinase-like_sf"/>
</dbReference>
<accession>A0A0C4E3H9</accession>
<dbReference type="AlphaFoldDB" id="A0A0C4E3H9"/>
<dbReference type="OrthoDB" id="73875at2759"/>
<dbReference type="InterPro" id="IPR018371">
    <property type="entry name" value="Chitin-binding_1_CS"/>
</dbReference>
<dbReference type="PROSITE" id="PS51910">
    <property type="entry name" value="GH18_2"/>
    <property type="match status" value="1"/>
</dbReference>
<evidence type="ECO:0000256" key="1">
    <source>
        <dbReference type="ARBA" id="ARBA00022669"/>
    </source>
</evidence>
<dbReference type="VEuPathDB" id="FungiDB:MAPG_06979"/>
<feature type="domain" description="Chitin-binding type-1" evidence="4">
    <location>
        <begin position="44"/>
        <end position="92"/>
    </location>
</feature>
<protein>
    <submittedName>
        <fullName evidence="6 7">Uncharacterized protein</fullName>
    </submittedName>
</protein>
<dbReference type="eggNOG" id="KOG2806">
    <property type="taxonomic scope" value="Eukaryota"/>
</dbReference>
<feature type="disulfide bond" evidence="2">
    <location>
        <begin position="63"/>
        <end position="77"/>
    </location>
</feature>
<dbReference type="Gene3D" id="3.20.20.80">
    <property type="entry name" value="Glycosidases"/>
    <property type="match status" value="1"/>
</dbReference>
<dbReference type="InterPro" id="IPR017853">
    <property type="entry name" value="GH"/>
</dbReference>
<name>A0A0C4E3H9_MAGP6</name>
<keyword evidence="8" id="KW-1185">Reference proteome</keyword>
<evidence type="ECO:0000259" key="4">
    <source>
        <dbReference type="PROSITE" id="PS50941"/>
    </source>
</evidence>
<evidence type="ECO:0000313" key="7">
    <source>
        <dbReference type="EnsemblFungi" id="MAPG_06979T0"/>
    </source>
</evidence>
<dbReference type="PROSITE" id="PS51318">
    <property type="entry name" value="TAT"/>
    <property type="match status" value="1"/>
</dbReference>
<keyword evidence="2" id="KW-1015">Disulfide bond</keyword>
<evidence type="ECO:0000313" key="8">
    <source>
        <dbReference type="Proteomes" id="UP000011715"/>
    </source>
</evidence>
<sequence length="181" mass="18764">MANRRGFLSLWGLAGLIGAVAGLNVFPRARDGGVSPLLGPRQQDAMCGVNSPGGSVKCGMNVCCSGAGWCGTSEAYCSIANGCQQGFGHCGAVRTPLTCNAAAKSTNQRSIGYYQAVAAYDRAACATVTPAQINTAGYTHLYFSFVSMDPSTFAIKVFDNRDTALLSQFTALKSKGVQTPG</sequence>
<feature type="chain" id="PRO_5007393334" evidence="3">
    <location>
        <begin position="23"/>
        <end position="181"/>
    </location>
</feature>
<proteinExistence type="predicted"/>
<dbReference type="SUPFAM" id="SSF51445">
    <property type="entry name" value="(Trans)glycosidases"/>
    <property type="match status" value="1"/>
</dbReference>
<dbReference type="EMBL" id="ADBL01001675">
    <property type="status" value="NOT_ANNOTATED_CDS"/>
    <property type="molecule type" value="Genomic_DNA"/>
</dbReference>
<evidence type="ECO:0000256" key="3">
    <source>
        <dbReference type="SAM" id="SignalP"/>
    </source>
</evidence>
<comment type="caution">
    <text evidence="2">Lacks conserved residue(s) required for the propagation of feature annotation.</text>
</comment>